<keyword evidence="1" id="KW-0472">Membrane</keyword>
<comment type="caution">
    <text evidence="2">The sequence shown here is derived from an EMBL/GenBank/DDBJ whole genome shotgun (WGS) entry which is preliminary data.</text>
</comment>
<protein>
    <submittedName>
        <fullName evidence="2">Uncharacterized protein</fullName>
    </submittedName>
</protein>
<accession>A0A7C2P3K9</accession>
<evidence type="ECO:0000313" key="2">
    <source>
        <dbReference type="EMBL" id="HEN15593.1"/>
    </source>
</evidence>
<gene>
    <name evidence="2" type="ORF">ENQ76_09010</name>
</gene>
<reference evidence="2" key="1">
    <citation type="journal article" date="2020" name="mSystems">
        <title>Genome- and Community-Level Interaction Insights into Carbon Utilization and Element Cycling Functions of Hydrothermarchaeota in Hydrothermal Sediment.</title>
        <authorList>
            <person name="Zhou Z."/>
            <person name="Liu Y."/>
            <person name="Xu W."/>
            <person name="Pan J."/>
            <person name="Luo Z.H."/>
            <person name="Li M."/>
        </authorList>
    </citation>
    <scope>NUCLEOTIDE SEQUENCE [LARGE SCALE GENOMIC DNA]</scope>
    <source>
        <strain evidence="2">SpSt-339</strain>
    </source>
</reference>
<keyword evidence="1" id="KW-1133">Transmembrane helix</keyword>
<dbReference type="AlphaFoldDB" id="A0A7C2P3K9"/>
<dbReference type="EMBL" id="DSOK01000258">
    <property type="protein sequence ID" value="HEN15593.1"/>
    <property type="molecule type" value="Genomic_DNA"/>
</dbReference>
<feature type="transmembrane region" description="Helical" evidence="1">
    <location>
        <begin position="26"/>
        <end position="52"/>
    </location>
</feature>
<proteinExistence type="predicted"/>
<keyword evidence="1" id="KW-0812">Transmembrane</keyword>
<name>A0A7C2P3K9_9PLAN</name>
<organism evidence="2">
    <name type="scientific">Schlesneria paludicola</name>
    <dbReference type="NCBI Taxonomy" id="360056"/>
    <lineage>
        <taxon>Bacteria</taxon>
        <taxon>Pseudomonadati</taxon>
        <taxon>Planctomycetota</taxon>
        <taxon>Planctomycetia</taxon>
        <taxon>Planctomycetales</taxon>
        <taxon>Planctomycetaceae</taxon>
        <taxon>Schlesneria</taxon>
    </lineage>
</organism>
<evidence type="ECO:0000256" key="1">
    <source>
        <dbReference type="SAM" id="Phobius"/>
    </source>
</evidence>
<sequence length="67" mass="6910">MAVVLGHVFGGLVCYVAFRTKGPDPLIALFCFGLLVIPLIVAGPIAVLVAAISNSVPESQLHPKGDP</sequence>